<proteinExistence type="predicted"/>
<organism evidence="2 3">
    <name type="scientific">Nocardioides bizhenqiangii</name>
    <dbReference type="NCBI Taxonomy" id="3095076"/>
    <lineage>
        <taxon>Bacteria</taxon>
        <taxon>Bacillati</taxon>
        <taxon>Actinomycetota</taxon>
        <taxon>Actinomycetes</taxon>
        <taxon>Propionibacteriales</taxon>
        <taxon>Nocardioidaceae</taxon>
        <taxon>Nocardioides</taxon>
    </lineage>
</organism>
<evidence type="ECO:0000256" key="1">
    <source>
        <dbReference type="SAM" id="MobiDB-lite"/>
    </source>
</evidence>
<reference evidence="3" key="1">
    <citation type="submission" date="2023-12" db="EMBL/GenBank/DDBJ databases">
        <title>Novel species in genus Nocardioides.</title>
        <authorList>
            <person name="Zhou H."/>
        </authorList>
    </citation>
    <scope>NUCLEOTIDE SEQUENCE [LARGE SCALE GENOMIC DNA]</scope>
    <source>
        <strain evidence="3">HM61</strain>
    </source>
</reference>
<protein>
    <submittedName>
        <fullName evidence="2">WXG100 family type VII secretion target</fullName>
    </submittedName>
</protein>
<dbReference type="Gene3D" id="1.10.287.1060">
    <property type="entry name" value="ESAT-6-like"/>
    <property type="match status" value="1"/>
</dbReference>
<dbReference type="EMBL" id="CP141059">
    <property type="protein sequence ID" value="WQQ26761.1"/>
    <property type="molecule type" value="Genomic_DNA"/>
</dbReference>
<sequence>MADHYTLNLDPQQLRNVAKFLGEAEAHVRSKGQQVAGTPGEIGGQWTGEAATAIKAEMGALGGVMTGGDGSFSVGLGDAQQALTTLAGHFDTAQEELAALNTRWSTAQSDYDDAPIGDHDPDGGGETAGERRDRLQGSADADFEELKTWCRERVKECGETIALSSPISYYGYNGSTLSYGTNPDTLLPLLTLTDQRHDLLQQQEQSRQEGKRDAEHLQELLNGREAYDSDELREFMASIAEHADDPDYAAAFVRAGGSKLLKDAYDAAANDLAVQGGGLLSQEDWEGPLQALNDVYAAGLEVVDGTTLGKITADLGSAKYIGILTAITGSDYAGPRTNSAVLPYAHYLGDQIPGGSTWDMTRWMSQLANGEKSVDEIIQGYRDNMLDPKDLAVLVNEMDSASRDRWISELLSDGGDPYDEQVTRNWNEILPGLLDAARDEEALGALGALLGQLDSRPPPADATYDLGKFFTDPKTIDLLAQYPESLDDYQDDIASLFGKYVGKKEVNQLLKDMIARDLQGEGGIEASAKHIGYILGLAEAAHVDYNVGELVKPIAGQIRSELQGQLAELIKTGGTTAAKTIPVLNVAIAALDAIVAEAGKDDAARKKFEEGWKDEDLHQTMAWLLYLQRNGAPDSYERWKEQANVAANDPLLEPSQYMGWLSNQPEGSPEYELWLELNDLSGRIGDAHK</sequence>
<dbReference type="RefSeq" id="WP_322937566.1">
    <property type="nucleotide sequence ID" value="NZ_CP141059.1"/>
</dbReference>
<feature type="compositionally biased region" description="Basic and acidic residues" evidence="1">
    <location>
        <begin position="116"/>
        <end position="135"/>
    </location>
</feature>
<feature type="region of interest" description="Disordered" evidence="1">
    <location>
        <begin position="108"/>
        <end position="138"/>
    </location>
</feature>
<dbReference type="Proteomes" id="UP001327225">
    <property type="component" value="Chromosome"/>
</dbReference>
<name>A0ABZ0ZSK4_9ACTN</name>
<keyword evidence="3" id="KW-1185">Reference proteome</keyword>
<evidence type="ECO:0000313" key="2">
    <source>
        <dbReference type="EMBL" id="WQQ26761.1"/>
    </source>
</evidence>
<accession>A0ABZ0ZSK4</accession>
<dbReference type="SUPFAM" id="SSF140453">
    <property type="entry name" value="EsxAB dimer-like"/>
    <property type="match status" value="1"/>
</dbReference>
<dbReference type="InterPro" id="IPR036689">
    <property type="entry name" value="ESAT-6-like_sf"/>
</dbReference>
<gene>
    <name evidence="2" type="ORF">SHK19_00675</name>
</gene>
<evidence type="ECO:0000313" key="3">
    <source>
        <dbReference type="Proteomes" id="UP001327225"/>
    </source>
</evidence>